<dbReference type="CDD" id="cd18097">
    <property type="entry name" value="SpoU-like"/>
    <property type="match status" value="1"/>
</dbReference>
<keyword evidence="2" id="KW-0808">Transferase</keyword>
<gene>
    <name evidence="4" type="ORF">LX64_03599</name>
</gene>
<reference evidence="4 5" key="1">
    <citation type="submission" date="2018-06" db="EMBL/GenBank/DDBJ databases">
        <title>Genomic Encyclopedia of Archaeal and Bacterial Type Strains, Phase II (KMG-II): from individual species to whole genera.</title>
        <authorList>
            <person name="Goeker M."/>
        </authorList>
    </citation>
    <scope>NUCLEOTIDE SEQUENCE [LARGE SCALE GENOMIC DNA]</scope>
    <source>
        <strain evidence="4 5">DSM 23857</strain>
    </source>
</reference>
<keyword evidence="1 4" id="KW-0489">Methyltransferase</keyword>
<dbReference type="InterPro" id="IPR029028">
    <property type="entry name" value="Alpha/beta_knot_MTases"/>
</dbReference>
<organism evidence="4 5">
    <name type="scientific">Chitinophaga skermanii</name>
    <dbReference type="NCBI Taxonomy" id="331697"/>
    <lineage>
        <taxon>Bacteria</taxon>
        <taxon>Pseudomonadati</taxon>
        <taxon>Bacteroidota</taxon>
        <taxon>Chitinophagia</taxon>
        <taxon>Chitinophagales</taxon>
        <taxon>Chitinophagaceae</taxon>
        <taxon>Chitinophaga</taxon>
    </lineage>
</organism>
<dbReference type="GO" id="GO:0003723">
    <property type="term" value="F:RNA binding"/>
    <property type="evidence" value="ECO:0007669"/>
    <property type="project" value="InterPro"/>
</dbReference>
<dbReference type="SUPFAM" id="SSF75217">
    <property type="entry name" value="alpha/beta knot"/>
    <property type="match status" value="1"/>
</dbReference>
<dbReference type="InterPro" id="IPR004441">
    <property type="entry name" value="rRNA_MeTrfase_TrmH"/>
</dbReference>
<protein>
    <submittedName>
        <fullName evidence="4">SpoU rRNA methylase family protein</fullName>
    </submittedName>
</protein>
<dbReference type="OrthoDB" id="9795352at2"/>
<dbReference type="AlphaFoldDB" id="A0A327QDD3"/>
<evidence type="ECO:0000313" key="5">
    <source>
        <dbReference type="Proteomes" id="UP000249547"/>
    </source>
</evidence>
<dbReference type="EMBL" id="QLLL01000006">
    <property type="protein sequence ID" value="RAJ02579.1"/>
    <property type="molecule type" value="Genomic_DNA"/>
</dbReference>
<name>A0A327QDD3_9BACT</name>
<sequence length="175" mass="19246">MDELGRKSVAEFKAADKTPLVLVLDNVRSMHNVGSVFRTADAFLIQGLILCGFTPVPPHRDINKTALGATESVDWQYFNTTVEAVQQLQAEGYQVLAIEQAVNSQMLNTFEPPKDKPLALVFGNEVDGVDGEVMKVVDGCIEIPQLGMKHSLNISVTTGIVVWDVFSKWKKDSII</sequence>
<accession>A0A327QDD3</accession>
<dbReference type="InterPro" id="IPR029026">
    <property type="entry name" value="tRNA_m1G_MTases_N"/>
</dbReference>
<dbReference type="GO" id="GO:0006396">
    <property type="term" value="P:RNA processing"/>
    <property type="evidence" value="ECO:0007669"/>
    <property type="project" value="InterPro"/>
</dbReference>
<proteinExistence type="predicted"/>
<dbReference type="Pfam" id="PF00588">
    <property type="entry name" value="SpoU_methylase"/>
    <property type="match status" value="1"/>
</dbReference>
<dbReference type="Proteomes" id="UP000249547">
    <property type="component" value="Unassembled WGS sequence"/>
</dbReference>
<comment type="caution">
    <text evidence="4">The sequence shown here is derived from an EMBL/GenBank/DDBJ whole genome shotgun (WGS) entry which is preliminary data.</text>
</comment>
<dbReference type="GO" id="GO:0032259">
    <property type="term" value="P:methylation"/>
    <property type="evidence" value="ECO:0007669"/>
    <property type="project" value="UniProtKB-KW"/>
</dbReference>
<feature type="domain" description="tRNA/rRNA methyltransferase SpoU type" evidence="3">
    <location>
        <begin position="20"/>
        <end position="162"/>
    </location>
</feature>
<evidence type="ECO:0000313" key="4">
    <source>
        <dbReference type="EMBL" id="RAJ02579.1"/>
    </source>
</evidence>
<keyword evidence="5" id="KW-1185">Reference proteome</keyword>
<dbReference type="PANTHER" id="PTHR46429:SF1">
    <property type="entry name" value="23S RRNA (GUANOSINE-2'-O-)-METHYLTRANSFERASE RLMB"/>
    <property type="match status" value="1"/>
</dbReference>
<dbReference type="GO" id="GO:0005829">
    <property type="term" value="C:cytosol"/>
    <property type="evidence" value="ECO:0007669"/>
    <property type="project" value="TreeGrafter"/>
</dbReference>
<dbReference type="InterPro" id="IPR001537">
    <property type="entry name" value="SpoU_MeTrfase"/>
</dbReference>
<dbReference type="Gene3D" id="3.40.1280.10">
    <property type="match status" value="1"/>
</dbReference>
<dbReference type="GO" id="GO:0008173">
    <property type="term" value="F:RNA methyltransferase activity"/>
    <property type="evidence" value="ECO:0007669"/>
    <property type="project" value="InterPro"/>
</dbReference>
<evidence type="ECO:0000256" key="1">
    <source>
        <dbReference type="ARBA" id="ARBA00022603"/>
    </source>
</evidence>
<evidence type="ECO:0000256" key="2">
    <source>
        <dbReference type="ARBA" id="ARBA00022679"/>
    </source>
</evidence>
<evidence type="ECO:0000259" key="3">
    <source>
        <dbReference type="Pfam" id="PF00588"/>
    </source>
</evidence>
<dbReference type="PANTHER" id="PTHR46429">
    <property type="entry name" value="23S RRNA (GUANOSINE-2'-O-)-METHYLTRANSFERASE RLMB"/>
    <property type="match status" value="1"/>
</dbReference>